<accession>A0AAV6N4M2</accession>
<dbReference type="Proteomes" id="UP000685013">
    <property type="component" value="Chromosome 9"/>
</dbReference>
<protein>
    <submittedName>
        <fullName evidence="1">Uncharacterized protein</fullName>
    </submittedName>
</protein>
<evidence type="ECO:0000313" key="2">
    <source>
        <dbReference type="Proteomes" id="UP000685013"/>
    </source>
</evidence>
<comment type="caution">
    <text evidence="1">The sequence shown here is derived from an EMBL/GenBank/DDBJ whole genome shotgun (WGS) entry which is preliminary data.</text>
</comment>
<proteinExistence type="predicted"/>
<name>A0AAV6N4M2_9ROSI</name>
<organism evidence="1 2">
    <name type="scientific">Cucurbita argyrosperma subsp. sororia</name>
    <dbReference type="NCBI Taxonomy" id="37648"/>
    <lineage>
        <taxon>Eukaryota</taxon>
        <taxon>Viridiplantae</taxon>
        <taxon>Streptophyta</taxon>
        <taxon>Embryophyta</taxon>
        <taxon>Tracheophyta</taxon>
        <taxon>Spermatophyta</taxon>
        <taxon>Magnoliopsida</taxon>
        <taxon>eudicotyledons</taxon>
        <taxon>Gunneridae</taxon>
        <taxon>Pentapetalae</taxon>
        <taxon>rosids</taxon>
        <taxon>fabids</taxon>
        <taxon>Cucurbitales</taxon>
        <taxon>Cucurbitaceae</taxon>
        <taxon>Cucurbiteae</taxon>
        <taxon>Cucurbita</taxon>
    </lineage>
</organism>
<keyword evidence="2" id="KW-1185">Reference proteome</keyword>
<gene>
    <name evidence="1" type="ORF">SDJN03_14608</name>
</gene>
<dbReference type="AlphaFoldDB" id="A0AAV6N4M2"/>
<feature type="non-terminal residue" evidence="1">
    <location>
        <position position="1"/>
    </location>
</feature>
<dbReference type="EMBL" id="JAGKQH010000009">
    <property type="protein sequence ID" value="KAG6592262.1"/>
    <property type="molecule type" value="Genomic_DNA"/>
</dbReference>
<evidence type="ECO:0000313" key="1">
    <source>
        <dbReference type="EMBL" id="KAG6592262.1"/>
    </source>
</evidence>
<sequence>MTSNKPSWIPISSGKNNCYLDSLERIVSTIVESLDTDLIVAIHGVKGKVAIENHFLASMFVVSEDIVHVNARMSILLASSLLYKFGCIVWSSSSS</sequence>
<reference evidence="1 2" key="1">
    <citation type="journal article" date="2021" name="Hortic Res">
        <title>The domestication of Cucurbita argyrosperma as revealed by the genome of its wild relative.</title>
        <authorList>
            <person name="Barrera-Redondo J."/>
            <person name="Sanchez-de la Vega G."/>
            <person name="Aguirre-Liguori J.A."/>
            <person name="Castellanos-Morales G."/>
            <person name="Gutierrez-Guerrero Y.T."/>
            <person name="Aguirre-Dugua X."/>
            <person name="Aguirre-Planter E."/>
            <person name="Tenaillon M.I."/>
            <person name="Lira-Saade R."/>
            <person name="Eguiarte L.E."/>
        </authorList>
    </citation>
    <scope>NUCLEOTIDE SEQUENCE [LARGE SCALE GENOMIC DNA]</scope>
    <source>
        <strain evidence="1">JBR-2021</strain>
    </source>
</reference>